<proteinExistence type="predicted"/>
<accession>A0A8X6PL72</accession>
<evidence type="ECO:0000313" key="2">
    <source>
        <dbReference type="Proteomes" id="UP000887013"/>
    </source>
</evidence>
<dbReference type="Proteomes" id="UP000887013">
    <property type="component" value="Unassembled WGS sequence"/>
</dbReference>
<dbReference type="AlphaFoldDB" id="A0A8X6PL72"/>
<gene>
    <name evidence="1" type="ORF">NPIL_223921</name>
</gene>
<keyword evidence="2" id="KW-1185">Reference proteome</keyword>
<sequence>MSVASNSEDEDNDDRPADAYIVHLQKTKTLSSHGNGKNINSRKINEYLAMYVSMFLHLSDEPKDVRGRDGAEIEGLLVLLYLAGVYQEHSINLEELGRRD</sequence>
<evidence type="ECO:0000313" key="1">
    <source>
        <dbReference type="EMBL" id="GFT76688.1"/>
    </source>
</evidence>
<name>A0A8X6PL72_NEPPI</name>
<comment type="caution">
    <text evidence="1">The sequence shown here is derived from an EMBL/GenBank/DDBJ whole genome shotgun (WGS) entry which is preliminary data.</text>
</comment>
<dbReference type="EMBL" id="BMAW01117740">
    <property type="protein sequence ID" value="GFT76688.1"/>
    <property type="molecule type" value="Genomic_DNA"/>
</dbReference>
<reference evidence="1" key="1">
    <citation type="submission" date="2020-08" db="EMBL/GenBank/DDBJ databases">
        <title>Multicomponent nature underlies the extraordinary mechanical properties of spider dragline silk.</title>
        <authorList>
            <person name="Kono N."/>
            <person name="Nakamura H."/>
            <person name="Mori M."/>
            <person name="Yoshida Y."/>
            <person name="Ohtoshi R."/>
            <person name="Malay A.D."/>
            <person name="Moran D.A.P."/>
            <person name="Tomita M."/>
            <person name="Numata K."/>
            <person name="Arakawa K."/>
        </authorList>
    </citation>
    <scope>NUCLEOTIDE SEQUENCE</scope>
</reference>
<organism evidence="1 2">
    <name type="scientific">Nephila pilipes</name>
    <name type="common">Giant wood spider</name>
    <name type="synonym">Nephila maculata</name>
    <dbReference type="NCBI Taxonomy" id="299642"/>
    <lineage>
        <taxon>Eukaryota</taxon>
        <taxon>Metazoa</taxon>
        <taxon>Ecdysozoa</taxon>
        <taxon>Arthropoda</taxon>
        <taxon>Chelicerata</taxon>
        <taxon>Arachnida</taxon>
        <taxon>Araneae</taxon>
        <taxon>Araneomorphae</taxon>
        <taxon>Entelegynae</taxon>
        <taxon>Araneoidea</taxon>
        <taxon>Nephilidae</taxon>
        <taxon>Nephila</taxon>
    </lineage>
</organism>
<protein>
    <submittedName>
        <fullName evidence="1">Uncharacterized protein</fullName>
    </submittedName>
</protein>